<reference evidence="3" key="2">
    <citation type="submission" date="2018-02" db="UniProtKB">
        <authorList>
            <consortium name="EnsemblPlants"/>
        </authorList>
    </citation>
    <scope>IDENTIFICATION</scope>
    <source>
        <strain evidence="3">Williams 82</strain>
    </source>
</reference>
<dbReference type="PaxDb" id="3847-GLYMA10G18346.1"/>
<dbReference type="SMR" id="A0A0R0FF63"/>
<feature type="domain" description="Helitron helicase-like" evidence="1">
    <location>
        <begin position="308"/>
        <end position="490"/>
    </location>
</feature>
<dbReference type="Proteomes" id="UP000008827">
    <property type="component" value="Chromosome 17"/>
</dbReference>
<dbReference type="Pfam" id="PF14214">
    <property type="entry name" value="Helitron_like_N"/>
    <property type="match status" value="1"/>
</dbReference>
<dbReference type="OMA" id="NECHRAY"/>
<dbReference type="EMBL" id="CM000850">
    <property type="protein sequence ID" value="KRH04909.1"/>
    <property type="molecule type" value="Genomic_DNA"/>
</dbReference>
<dbReference type="Gramene" id="KRH04909">
    <property type="protein sequence ID" value="KRH04909"/>
    <property type="gene ID" value="GLYMA_17G195300"/>
</dbReference>
<organism evidence="2">
    <name type="scientific">Glycine max</name>
    <name type="common">Soybean</name>
    <name type="synonym">Glycine hispida</name>
    <dbReference type="NCBI Taxonomy" id="3847"/>
    <lineage>
        <taxon>Eukaryota</taxon>
        <taxon>Viridiplantae</taxon>
        <taxon>Streptophyta</taxon>
        <taxon>Embryophyta</taxon>
        <taxon>Tracheophyta</taxon>
        <taxon>Spermatophyta</taxon>
        <taxon>Magnoliopsida</taxon>
        <taxon>eudicotyledons</taxon>
        <taxon>Gunneridae</taxon>
        <taxon>Pentapetalae</taxon>
        <taxon>rosids</taxon>
        <taxon>fabids</taxon>
        <taxon>Fabales</taxon>
        <taxon>Fabaceae</taxon>
        <taxon>Papilionoideae</taxon>
        <taxon>50 kb inversion clade</taxon>
        <taxon>NPAAA clade</taxon>
        <taxon>indigoferoid/millettioid clade</taxon>
        <taxon>Phaseoleae</taxon>
        <taxon>Glycine</taxon>
        <taxon>Glycine subgen. Soja</taxon>
    </lineage>
</organism>
<reference evidence="2" key="3">
    <citation type="submission" date="2018-07" db="EMBL/GenBank/DDBJ databases">
        <title>WGS assembly of Glycine max.</title>
        <authorList>
            <person name="Schmutz J."/>
            <person name="Cannon S."/>
            <person name="Schlueter J."/>
            <person name="Ma J."/>
            <person name="Mitros T."/>
            <person name="Nelson W."/>
            <person name="Hyten D."/>
            <person name="Song Q."/>
            <person name="Thelen J."/>
            <person name="Cheng J."/>
            <person name="Xu D."/>
            <person name="Hellsten U."/>
            <person name="May G."/>
            <person name="Yu Y."/>
            <person name="Sakurai T."/>
            <person name="Umezawa T."/>
            <person name="Bhattacharyya M."/>
            <person name="Sandhu D."/>
            <person name="Valliyodan B."/>
            <person name="Lindquist E."/>
            <person name="Peto M."/>
            <person name="Grant D."/>
            <person name="Shu S."/>
            <person name="Goodstein D."/>
            <person name="Barry K."/>
            <person name="Futrell-Griggs M."/>
            <person name="Abernathy B."/>
            <person name="Du J."/>
            <person name="Tian Z."/>
            <person name="Zhu L."/>
            <person name="Gill N."/>
            <person name="Joshi T."/>
            <person name="Libault M."/>
            <person name="Sethuraman A."/>
            <person name="Zhang X."/>
            <person name="Shinozaki K."/>
            <person name="Nguyen H."/>
            <person name="Wing R."/>
            <person name="Cregan P."/>
            <person name="Specht J."/>
            <person name="Grimwood J."/>
            <person name="Rokhsar D."/>
            <person name="Stacey G."/>
            <person name="Shoemaker R."/>
            <person name="Jackson S."/>
        </authorList>
    </citation>
    <scope>NUCLEOTIDE SEQUENCE</scope>
    <source>
        <tissue evidence="2">Callus</tissue>
    </source>
</reference>
<keyword evidence="4" id="KW-1185">Reference proteome</keyword>
<dbReference type="InParanoid" id="A0A0R0FF63"/>
<accession>A0A0R0FF63</accession>
<dbReference type="AlphaFoldDB" id="A0A0R0FF63"/>
<name>A0A0R0FF63_SOYBN</name>
<dbReference type="EnsemblPlants" id="KRH04909">
    <property type="protein sequence ID" value="KRH04909"/>
    <property type="gene ID" value="GLYMA_17G195300"/>
</dbReference>
<evidence type="ECO:0000313" key="4">
    <source>
        <dbReference type="Proteomes" id="UP000008827"/>
    </source>
</evidence>
<evidence type="ECO:0000313" key="3">
    <source>
        <dbReference type="EnsemblPlants" id="KRH04909"/>
    </source>
</evidence>
<dbReference type="PANTHER" id="PTHR45786:SF66">
    <property type="entry name" value="HOOK MOTIF PROTEIN, PUTATIVE-RELATED"/>
    <property type="match status" value="1"/>
</dbReference>
<evidence type="ECO:0000313" key="2">
    <source>
        <dbReference type="EMBL" id="KRH04909.1"/>
    </source>
</evidence>
<reference evidence="2 3" key="1">
    <citation type="journal article" date="2010" name="Nature">
        <title>Genome sequence of the palaeopolyploid soybean.</title>
        <authorList>
            <person name="Schmutz J."/>
            <person name="Cannon S.B."/>
            <person name="Schlueter J."/>
            <person name="Ma J."/>
            <person name="Mitros T."/>
            <person name="Nelson W."/>
            <person name="Hyten D.L."/>
            <person name="Song Q."/>
            <person name="Thelen J.J."/>
            <person name="Cheng J."/>
            <person name="Xu D."/>
            <person name="Hellsten U."/>
            <person name="May G.D."/>
            <person name="Yu Y."/>
            <person name="Sakurai T."/>
            <person name="Umezawa T."/>
            <person name="Bhattacharyya M.K."/>
            <person name="Sandhu D."/>
            <person name="Valliyodan B."/>
            <person name="Lindquist E."/>
            <person name="Peto M."/>
            <person name="Grant D."/>
            <person name="Shu S."/>
            <person name="Goodstein D."/>
            <person name="Barry K."/>
            <person name="Futrell-Griggs M."/>
            <person name="Abernathy B."/>
            <person name="Du J."/>
            <person name="Tian Z."/>
            <person name="Zhu L."/>
            <person name="Gill N."/>
            <person name="Joshi T."/>
            <person name="Libault M."/>
            <person name="Sethuraman A."/>
            <person name="Zhang X.-C."/>
            <person name="Shinozaki K."/>
            <person name="Nguyen H.T."/>
            <person name="Wing R.A."/>
            <person name="Cregan P."/>
            <person name="Specht J."/>
            <person name="Grimwood J."/>
            <person name="Rokhsar D."/>
            <person name="Stacey G."/>
            <person name="Shoemaker R.C."/>
            <person name="Jackson S.A."/>
        </authorList>
    </citation>
    <scope>NUCLEOTIDE SEQUENCE</scope>
    <source>
        <strain evidence="3">cv. Williams 82</strain>
        <tissue evidence="2">Callus</tissue>
    </source>
</reference>
<dbReference type="InterPro" id="IPR025476">
    <property type="entry name" value="Helitron_helicase-like"/>
</dbReference>
<evidence type="ECO:0000259" key="1">
    <source>
        <dbReference type="Pfam" id="PF14214"/>
    </source>
</evidence>
<proteinExistence type="predicted"/>
<protein>
    <recommendedName>
        <fullName evidence="1">Helitron helicase-like domain-containing protein</fullName>
    </recommendedName>
</protein>
<sequence>MTQENIDIGGTCIDIGDPVWECPHCKAMMWYDERINKDKQTNKPRFSLCCSDGKIQLPLLHEPPHPLNHLLFNNQDPKAKNFQQYIRIYNLMFAFTSPGIKFDKSYNTGKGPPTFRIHGQTHHLIGSLLPMPNNPPKFAQLYIYDTDNEIINRLSQNPLVFILMSHMMHDMLDEQIIIAIKDMLDHHNHYAQKFRMARDKLHSAVVPDLKMKLISQRQTNGRLYNLPTTTEVAALIVGDEHSADKRDIIIEKQSRLLKRIHELHPAYLPLQYPLLYPKGEDGYRLNIPHKDHANIHAAKRKQVTLHEYFSYRLQSRTDEAQTILHSRRLFQQWIVDGYCMIESQKLNYVSQHQQQLRVDKYINLIGSNDHPQTLGRDRGKRIILPSSFVGGQRYIEQLYFDGMAICGHLGFPDLFLTMTCNPTWPEIRRKVTQSNLTPNNCPDIITRVFKIKLNQLMNDLKHGNIFGNIIGYIYTIEWQKRGLPHAHILIFLHPTNKLPNPHDIDQMISAEIPDKQSQAQLFEIVSNHMMHGPCGFANKKSPCMVNGKCIRCFPKNFHGATIVDQDGFPVYRRRNDGRAVMKNGIELDNRFVVPYNPQIL</sequence>
<dbReference type="PANTHER" id="PTHR45786">
    <property type="entry name" value="DNA BINDING PROTEIN-LIKE"/>
    <property type="match status" value="1"/>
</dbReference>
<dbReference type="STRING" id="3847.A0A0R0FF63"/>
<gene>
    <name evidence="2" type="ORF">GLYMA_17G195300</name>
</gene>